<keyword evidence="3" id="KW-1185">Reference proteome</keyword>
<feature type="domain" description="Cyclic nucleotide-binding" evidence="1">
    <location>
        <begin position="25"/>
        <end position="100"/>
    </location>
</feature>
<dbReference type="InterPro" id="IPR014710">
    <property type="entry name" value="RmlC-like_jellyroll"/>
</dbReference>
<dbReference type="InterPro" id="IPR036390">
    <property type="entry name" value="WH_DNA-bd_sf"/>
</dbReference>
<dbReference type="Gene3D" id="2.60.120.10">
    <property type="entry name" value="Jelly Rolls"/>
    <property type="match status" value="1"/>
</dbReference>
<dbReference type="Proteomes" id="UP000263486">
    <property type="component" value="Unassembled WGS sequence"/>
</dbReference>
<evidence type="ECO:0000313" key="2">
    <source>
        <dbReference type="EMBL" id="REI43270.1"/>
    </source>
</evidence>
<dbReference type="SUPFAM" id="SSF51206">
    <property type="entry name" value="cAMP-binding domain-like"/>
    <property type="match status" value="1"/>
</dbReference>
<dbReference type="PROSITE" id="PS50042">
    <property type="entry name" value="CNMP_BINDING_3"/>
    <property type="match status" value="1"/>
</dbReference>
<organism evidence="2 3">
    <name type="scientific">Psychrilyobacter piezotolerans</name>
    <dbReference type="NCBI Taxonomy" id="2293438"/>
    <lineage>
        <taxon>Bacteria</taxon>
        <taxon>Fusobacteriati</taxon>
        <taxon>Fusobacteriota</taxon>
        <taxon>Fusobacteriia</taxon>
        <taxon>Fusobacteriales</taxon>
        <taxon>Fusobacteriaceae</taxon>
        <taxon>Psychrilyobacter</taxon>
    </lineage>
</organism>
<dbReference type="InterPro" id="IPR018490">
    <property type="entry name" value="cNMP-bd_dom_sf"/>
</dbReference>
<dbReference type="InterPro" id="IPR000595">
    <property type="entry name" value="cNMP-bd_dom"/>
</dbReference>
<proteinExistence type="predicted"/>
<evidence type="ECO:0000313" key="3">
    <source>
        <dbReference type="Proteomes" id="UP000263486"/>
    </source>
</evidence>
<comment type="caution">
    <text evidence="2">The sequence shown here is derived from an EMBL/GenBank/DDBJ whole genome shotgun (WGS) entry which is preliminary data.</text>
</comment>
<dbReference type="EMBL" id="QUAJ01000001">
    <property type="protein sequence ID" value="REI43270.1"/>
    <property type="molecule type" value="Genomic_DNA"/>
</dbReference>
<dbReference type="CDD" id="cd00038">
    <property type="entry name" value="CAP_ED"/>
    <property type="match status" value="1"/>
</dbReference>
<gene>
    <name evidence="2" type="ORF">DYH56_01045</name>
</gene>
<accession>A0ABX9KL32</accession>
<dbReference type="SUPFAM" id="SSF46785">
    <property type="entry name" value="Winged helix' DNA-binding domain"/>
    <property type="match status" value="1"/>
</dbReference>
<protein>
    <submittedName>
        <fullName evidence="2">Crp/Fnr family transcriptional regulator</fullName>
    </submittedName>
</protein>
<reference evidence="2 3" key="1">
    <citation type="submission" date="2018-08" db="EMBL/GenBank/DDBJ databases">
        <title>Draft genome sequence of Psychrilyobacter sp. strain SD5 isolated from Black Sea water.</title>
        <authorList>
            <person name="Yadav S."/>
            <person name="Villanueva L."/>
            <person name="Damste J.S.S."/>
        </authorList>
    </citation>
    <scope>NUCLEOTIDE SEQUENCE [LARGE SCALE GENOMIC DNA]</scope>
    <source>
        <strain evidence="2 3">SD5</strain>
    </source>
</reference>
<name>A0ABX9KL32_9FUSO</name>
<evidence type="ECO:0000259" key="1">
    <source>
        <dbReference type="PROSITE" id="PS50042"/>
    </source>
</evidence>
<sequence length="218" mass="24909">MKSSLIIEKFIDTYKLNNLFSKENINLFNLKKYSKGENILNAKDEVKHIYFIVSGGVDIHSFLASGRGIFINKLSPPEIFGDVEYLGETSMLFDVIANSNNTLIMSISFKAIETHLKDNSQLWRFLGVASTRKLLKTNSAILLKEGFNLKNILALHLVENDHLINFKSLNELSKELNVSYRNLTRIIKFFTDSGIIKKDRKSITTLDEKAIKKYAKEI</sequence>
<dbReference type="RefSeq" id="WP_114640989.1">
    <property type="nucleotide sequence ID" value="NZ_JAACIO010000001.1"/>
</dbReference>
<dbReference type="Pfam" id="PF00027">
    <property type="entry name" value="cNMP_binding"/>
    <property type="match status" value="1"/>
</dbReference>